<dbReference type="Proteomes" id="UP001499978">
    <property type="component" value="Unassembled WGS sequence"/>
</dbReference>
<reference evidence="2 3" key="1">
    <citation type="journal article" date="2019" name="Int. J. Syst. Evol. Microbiol.">
        <title>The Global Catalogue of Microorganisms (GCM) 10K type strain sequencing project: providing services to taxonomists for standard genome sequencing and annotation.</title>
        <authorList>
            <consortium name="The Broad Institute Genomics Platform"/>
            <consortium name="The Broad Institute Genome Sequencing Center for Infectious Disease"/>
            <person name="Wu L."/>
            <person name="Ma J."/>
        </authorList>
    </citation>
    <scope>NUCLEOTIDE SEQUENCE [LARGE SCALE GENOMIC DNA]</scope>
    <source>
        <strain evidence="2 3">JCM 3367</strain>
    </source>
</reference>
<dbReference type="Pfam" id="PF00535">
    <property type="entry name" value="Glycos_transf_2"/>
    <property type="match status" value="1"/>
</dbReference>
<protein>
    <submittedName>
        <fullName evidence="2">Glycosyltransferase family A protein</fullName>
    </submittedName>
</protein>
<dbReference type="SUPFAM" id="SSF53448">
    <property type="entry name" value="Nucleotide-diphospho-sugar transferases"/>
    <property type="match status" value="1"/>
</dbReference>
<dbReference type="CDD" id="cd00761">
    <property type="entry name" value="Glyco_tranf_GTA_type"/>
    <property type="match status" value="1"/>
</dbReference>
<dbReference type="EMBL" id="BAAARY010000010">
    <property type="protein sequence ID" value="GAA2524408.1"/>
    <property type="molecule type" value="Genomic_DNA"/>
</dbReference>
<comment type="caution">
    <text evidence="2">The sequence shown here is derived from an EMBL/GenBank/DDBJ whole genome shotgun (WGS) entry which is preliminary data.</text>
</comment>
<proteinExistence type="predicted"/>
<dbReference type="InterPro" id="IPR029044">
    <property type="entry name" value="Nucleotide-diphossugar_trans"/>
</dbReference>
<accession>A0ABN3NK12</accession>
<name>A0ABN3NK12_9ACTN</name>
<evidence type="ECO:0000259" key="1">
    <source>
        <dbReference type="Pfam" id="PF00535"/>
    </source>
</evidence>
<dbReference type="RefSeq" id="WP_344172245.1">
    <property type="nucleotide sequence ID" value="NZ_BAAARY010000010.1"/>
</dbReference>
<gene>
    <name evidence="2" type="ORF">GCM10010201_23650</name>
</gene>
<dbReference type="PANTHER" id="PTHR43685">
    <property type="entry name" value="GLYCOSYLTRANSFERASE"/>
    <property type="match status" value="1"/>
</dbReference>
<dbReference type="Gene3D" id="3.90.550.10">
    <property type="entry name" value="Spore Coat Polysaccharide Biosynthesis Protein SpsA, Chain A"/>
    <property type="match status" value="1"/>
</dbReference>
<dbReference type="InterPro" id="IPR001173">
    <property type="entry name" value="Glyco_trans_2-like"/>
</dbReference>
<feature type="domain" description="Glycosyltransferase 2-like" evidence="1">
    <location>
        <begin position="8"/>
        <end position="115"/>
    </location>
</feature>
<dbReference type="PANTHER" id="PTHR43685:SF2">
    <property type="entry name" value="GLYCOSYLTRANSFERASE 2-LIKE DOMAIN-CONTAINING PROTEIN"/>
    <property type="match status" value="1"/>
</dbReference>
<dbReference type="InterPro" id="IPR050834">
    <property type="entry name" value="Glycosyltransf_2"/>
</dbReference>
<evidence type="ECO:0000313" key="2">
    <source>
        <dbReference type="EMBL" id="GAA2524408.1"/>
    </source>
</evidence>
<evidence type="ECO:0000313" key="3">
    <source>
        <dbReference type="Proteomes" id="UP001499978"/>
    </source>
</evidence>
<sequence>MSVPTVGVVVPTRDRPELLRRTLAAIGAQDYVGPVRVVVVHDQSTPDHSAAAGALPTLVLGNSRTPGLAGARNTGIAALDTDLVAFCDDDDVWTPDKLSRQVAMLSTRPDALVASCAIEVEFRDAVITRLAGTDTVTVADLSRSRMAMLHSSTLLLRRAAMLSGGAIGPVAEDAPGGQNEDWDLLLRAARRAPIAHLDAPLVRVLWGRTSQFAYEYQSKIASLRWMLDRHPEIAASRPGAARVYGQLACWCAAAGDRRAAWRWTRRAVGRRWREPRAAIAVAAIAGVPVERVVTALHRRGRGI</sequence>
<keyword evidence="3" id="KW-1185">Reference proteome</keyword>
<organism evidence="2 3">
    <name type="scientific">Pilimelia columellifera subsp. columellifera</name>
    <dbReference type="NCBI Taxonomy" id="706583"/>
    <lineage>
        <taxon>Bacteria</taxon>
        <taxon>Bacillati</taxon>
        <taxon>Actinomycetota</taxon>
        <taxon>Actinomycetes</taxon>
        <taxon>Micromonosporales</taxon>
        <taxon>Micromonosporaceae</taxon>
        <taxon>Pilimelia</taxon>
    </lineage>
</organism>